<dbReference type="AlphaFoldDB" id="A0A1M4EIC7"/>
<dbReference type="GO" id="GO:0009253">
    <property type="term" value="P:peptidoglycan catabolic process"/>
    <property type="evidence" value="ECO:0007669"/>
    <property type="project" value="InterPro"/>
</dbReference>
<evidence type="ECO:0000259" key="1">
    <source>
        <dbReference type="Pfam" id="PF01510"/>
    </source>
</evidence>
<accession>A0A1M4EIC7</accession>
<dbReference type="EMBL" id="LT559118">
    <property type="protein sequence ID" value="SBO98438.1"/>
    <property type="molecule type" value="Genomic_DNA"/>
</dbReference>
<evidence type="ECO:0000313" key="2">
    <source>
        <dbReference type="EMBL" id="SBO98438.1"/>
    </source>
</evidence>
<name>A0A1M4EIC7_9ACTN</name>
<dbReference type="InterPro" id="IPR002502">
    <property type="entry name" value="Amidase_domain"/>
</dbReference>
<dbReference type="GO" id="GO:0008745">
    <property type="term" value="F:N-acetylmuramoyl-L-alanine amidase activity"/>
    <property type="evidence" value="ECO:0007669"/>
    <property type="project" value="InterPro"/>
</dbReference>
<reference evidence="2" key="1">
    <citation type="submission" date="2016-04" db="EMBL/GenBank/DDBJ databases">
        <authorList>
            <person name="Evans L.H."/>
            <person name="Alamgir A."/>
            <person name="Owens N."/>
            <person name="Weber N.D."/>
            <person name="Virtaneva K."/>
            <person name="Barbian K."/>
            <person name="Babar A."/>
            <person name="Rosenke K."/>
        </authorList>
    </citation>
    <scope>NUCLEOTIDE SEQUENCE</scope>
    <source>
        <strain evidence="2">Nono1</strain>
    </source>
</reference>
<gene>
    <name evidence="2" type="ORF">BN4615_P7954</name>
</gene>
<dbReference type="InterPro" id="IPR036505">
    <property type="entry name" value="Amidase/PGRP_sf"/>
</dbReference>
<protein>
    <recommendedName>
        <fullName evidence="1">N-acetylmuramoyl-L-alanine amidase domain-containing protein</fullName>
    </recommendedName>
</protein>
<proteinExistence type="predicted"/>
<dbReference type="SUPFAM" id="SSF55846">
    <property type="entry name" value="N-acetylmuramoyl-L-alanine amidase-like"/>
    <property type="match status" value="1"/>
</dbReference>
<sequence>MGSCWHNAPSLPLGHANCRSIGIEAENDGKASWPKAQLDAYKRQL</sequence>
<dbReference type="Pfam" id="PF01510">
    <property type="entry name" value="Amidase_2"/>
    <property type="match status" value="1"/>
</dbReference>
<organism evidence="2">
    <name type="scientific">Nonomuraea gerenzanensis</name>
    <dbReference type="NCBI Taxonomy" id="93944"/>
    <lineage>
        <taxon>Bacteria</taxon>
        <taxon>Bacillati</taxon>
        <taxon>Actinomycetota</taxon>
        <taxon>Actinomycetes</taxon>
        <taxon>Streptosporangiales</taxon>
        <taxon>Streptosporangiaceae</taxon>
        <taxon>Nonomuraea</taxon>
    </lineage>
</organism>
<feature type="domain" description="N-acetylmuramoyl-L-alanine amidase" evidence="1">
    <location>
        <begin position="3"/>
        <end position="43"/>
    </location>
</feature>